<feature type="chain" id="PRO_5007290620" description="Secreted protein" evidence="1">
    <location>
        <begin position="25"/>
        <end position="73"/>
    </location>
</feature>
<protein>
    <recommendedName>
        <fullName evidence="4">Secreted protein</fullName>
    </recommendedName>
</protein>
<gene>
    <name evidence="2" type="ORF">WT56_22870</name>
</gene>
<feature type="signal peptide" evidence="1">
    <location>
        <begin position="1"/>
        <end position="24"/>
    </location>
</feature>
<evidence type="ECO:0000313" key="3">
    <source>
        <dbReference type="Proteomes" id="UP000062912"/>
    </source>
</evidence>
<dbReference type="AlphaFoldDB" id="A0A132ECP4"/>
<proteinExistence type="predicted"/>
<sequence length="73" mass="7877">MYCACATWVTPAPVASTAATTAFATADLFGLPRAVEISDAATQAPSASFQIERYVRFMPSYLQISTQHTGLFR</sequence>
<reference evidence="2 3" key="1">
    <citation type="submission" date="2015-11" db="EMBL/GenBank/DDBJ databases">
        <title>Expanding the genomic diversity of Burkholderia species for the development of highly accurate diagnostics.</title>
        <authorList>
            <person name="Sahl J."/>
            <person name="Keim P."/>
            <person name="Wagner D."/>
        </authorList>
    </citation>
    <scope>NUCLEOTIDE SEQUENCE [LARGE SCALE GENOMIC DNA]</scope>
    <source>
        <strain evidence="2 3">MSMB368WGS</strain>
    </source>
</reference>
<accession>A0A132ECP4</accession>
<organism evidence="2 3">
    <name type="scientific">Burkholderia pseudomultivorans</name>
    <dbReference type="NCBI Taxonomy" id="1207504"/>
    <lineage>
        <taxon>Bacteria</taxon>
        <taxon>Pseudomonadati</taxon>
        <taxon>Pseudomonadota</taxon>
        <taxon>Betaproteobacteria</taxon>
        <taxon>Burkholderiales</taxon>
        <taxon>Burkholderiaceae</taxon>
        <taxon>Burkholderia</taxon>
        <taxon>Burkholderia cepacia complex</taxon>
    </lineage>
</organism>
<keyword evidence="1" id="KW-0732">Signal</keyword>
<evidence type="ECO:0000313" key="2">
    <source>
        <dbReference type="EMBL" id="KWF25141.1"/>
    </source>
</evidence>
<name>A0A132ECP4_9BURK</name>
<dbReference type="Proteomes" id="UP000062912">
    <property type="component" value="Unassembled WGS sequence"/>
</dbReference>
<evidence type="ECO:0008006" key="4">
    <source>
        <dbReference type="Google" id="ProtNLM"/>
    </source>
</evidence>
<evidence type="ECO:0000256" key="1">
    <source>
        <dbReference type="SAM" id="SignalP"/>
    </source>
</evidence>
<dbReference type="EMBL" id="LPJR01000052">
    <property type="protein sequence ID" value="KWF25141.1"/>
    <property type="molecule type" value="Genomic_DNA"/>
</dbReference>
<comment type="caution">
    <text evidence="2">The sequence shown here is derived from an EMBL/GenBank/DDBJ whole genome shotgun (WGS) entry which is preliminary data.</text>
</comment>